<keyword evidence="7 8" id="KW-0694">RNA-binding</keyword>
<proteinExistence type="inferred from homology"/>
<evidence type="ECO:0000313" key="11">
    <source>
        <dbReference type="Proteomes" id="UP001524502"/>
    </source>
</evidence>
<dbReference type="InterPro" id="IPR001900">
    <property type="entry name" value="RNase_II/R"/>
</dbReference>
<evidence type="ECO:0000259" key="9">
    <source>
        <dbReference type="PROSITE" id="PS50126"/>
    </source>
</evidence>
<comment type="subcellular location">
    <subcellularLocation>
        <location evidence="2 8">Cytoplasm</location>
    </subcellularLocation>
</comment>
<dbReference type="InterPro" id="IPR011805">
    <property type="entry name" value="RNase_R"/>
</dbReference>
<dbReference type="EC" id="3.1.13.1" evidence="8"/>
<dbReference type="InterPro" id="IPR011129">
    <property type="entry name" value="CSD"/>
</dbReference>
<dbReference type="InterPro" id="IPR004476">
    <property type="entry name" value="RNase_II/RNase_R"/>
</dbReference>
<dbReference type="EMBL" id="JANFXK010000001">
    <property type="protein sequence ID" value="MCQ4635325.1"/>
    <property type="molecule type" value="Genomic_DNA"/>
</dbReference>
<dbReference type="PANTHER" id="PTHR23355">
    <property type="entry name" value="RIBONUCLEASE"/>
    <property type="match status" value="1"/>
</dbReference>
<keyword evidence="11" id="KW-1185">Reference proteome</keyword>
<comment type="similarity">
    <text evidence="8">Belongs to the RNR ribonuclease family. RNase R subfamily.</text>
</comment>
<feature type="domain" description="S1 motif" evidence="9">
    <location>
        <begin position="561"/>
        <end position="641"/>
    </location>
</feature>
<dbReference type="SUPFAM" id="SSF50249">
    <property type="entry name" value="Nucleic acid-binding proteins"/>
    <property type="match status" value="3"/>
</dbReference>
<dbReference type="PANTHER" id="PTHR23355:SF9">
    <property type="entry name" value="DIS3-LIKE EXONUCLEASE 2"/>
    <property type="match status" value="1"/>
</dbReference>
<dbReference type="InterPro" id="IPR040476">
    <property type="entry name" value="CSD2"/>
</dbReference>
<evidence type="ECO:0000256" key="2">
    <source>
        <dbReference type="ARBA" id="ARBA00004496"/>
    </source>
</evidence>
<comment type="function">
    <text evidence="8">3'-5' exoribonuclease that releases 5'-nucleoside monophosphates and is involved in maturation of structured RNAs.</text>
</comment>
<dbReference type="Gene3D" id="2.40.50.140">
    <property type="entry name" value="Nucleic acid-binding proteins"/>
    <property type="match status" value="3"/>
</dbReference>
<dbReference type="Pfam" id="PF00575">
    <property type="entry name" value="S1"/>
    <property type="match status" value="1"/>
</dbReference>
<evidence type="ECO:0000256" key="6">
    <source>
        <dbReference type="ARBA" id="ARBA00022839"/>
    </source>
</evidence>
<keyword evidence="3 8" id="KW-0963">Cytoplasm</keyword>
<dbReference type="NCBIfam" id="TIGR00358">
    <property type="entry name" value="3_prime_RNase"/>
    <property type="match status" value="1"/>
</dbReference>
<comment type="catalytic activity">
    <reaction evidence="1 8">
        <text>Exonucleolytic cleavage in the 3'- to 5'-direction to yield nucleoside 5'-phosphates.</text>
        <dbReference type="EC" id="3.1.13.1"/>
    </reaction>
</comment>
<name>A0ABT1RJI5_9FIRM</name>
<dbReference type="PROSITE" id="PS50126">
    <property type="entry name" value="S1"/>
    <property type="match status" value="1"/>
</dbReference>
<organism evidence="10 11">
    <name type="scientific">Anaerovorax odorimutans</name>
    <dbReference type="NCBI Taxonomy" id="109327"/>
    <lineage>
        <taxon>Bacteria</taxon>
        <taxon>Bacillati</taxon>
        <taxon>Bacillota</taxon>
        <taxon>Clostridia</taxon>
        <taxon>Peptostreptococcales</taxon>
        <taxon>Anaerovoracaceae</taxon>
        <taxon>Anaerovorax</taxon>
    </lineage>
</organism>
<comment type="caution">
    <text evidence="10">The sequence shown here is derived from an EMBL/GenBank/DDBJ whole genome shotgun (WGS) entry which is preliminary data.</text>
</comment>
<dbReference type="SMART" id="SM00955">
    <property type="entry name" value="RNB"/>
    <property type="match status" value="1"/>
</dbReference>
<dbReference type="SMART" id="SM00357">
    <property type="entry name" value="CSP"/>
    <property type="match status" value="2"/>
</dbReference>
<dbReference type="Proteomes" id="UP001524502">
    <property type="component" value="Unassembled WGS sequence"/>
</dbReference>
<dbReference type="Pfam" id="PF00773">
    <property type="entry name" value="RNB"/>
    <property type="match status" value="1"/>
</dbReference>
<dbReference type="CDD" id="cd04471">
    <property type="entry name" value="S1_RNase_R"/>
    <property type="match status" value="1"/>
</dbReference>
<gene>
    <name evidence="8 10" type="primary">rnr</name>
    <name evidence="10" type="ORF">NE619_01165</name>
</gene>
<protein>
    <recommendedName>
        <fullName evidence="8">Ribonuclease R</fullName>
        <shortName evidence="8">RNase R</shortName>
        <ecNumber evidence="8">3.1.13.1</ecNumber>
    </recommendedName>
</protein>
<dbReference type="Pfam" id="PF08206">
    <property type="entry name" value="OB_RNB"/>
    <property type="match status" value="1"/>
</dbReference>
<accession>A0ABT1RJI5</accession>
<keyword evidence="4 8" id="KW-0540">Nuclease</keyword>
<dbReference type="NCBIfam" id="TIGR02063">
    <property type="entry name" value="RNase_R"/>
    <property type="match status" value="1"/>
</dbReference>
<reference evidence="10 11" key="1">
    <citation type="submission" date="2022-06" db="EMBL/GenBank/DDBJ databases">
        <title>Isolation of gut microbiota from human fecal samples.</title>
        <authorList>
            <person name="Pamer E.G."/>
            <person name="Barat B."/>
            <person name="Waligurski E."/>
            <person name="Medina S."/>
            <person name="Paddock L."/>
            <person name="Mostad J."/>
        </authorList>
    </citation>
    <scope>NUCLEOTIDE SEQUENCE [LARGE SCALE GENOMIC DNA]</scope>
    <source>
        <strain evidence="10 11">SL.3.17</strain>
    </source>
</reference>
<evidence type="ECO:0000256" key="8">
    <source>
        <dbReference type="HAMAP-Rule" id="MF_01895"/>
    </source>
</evidence>
<evidence type="ECO:0000256" key="3">
    <source>
        <dbReference type="ARBA" id="ARBA00022490"/>
    </source>
</evidence>
<keyword evidence="5 8" id="KW-0378">Hydrolase</keyword>
<dbReference type="Pfam" id="PF17876">
    <property type="entry name" value="CSD2"/>
    <property type="match status" value="1"/>
</dbReference>
<evidence type="ECO:0000256" key="1">
    <source>
        <dbReference type="ARBA" id="ARBA00001849"/>
    </source>
</evidence>
<dbReference type="InterPro" id="IPR050180">
    <property type="entry name" value="RNR_Ribonuclease"/>
</dbReference>
<evidence type="ECO:0000256" key="7">
    <source>
        <dbReference type="ARBA" id="ARBA00022884"/>
    </source>
</evidence>
<dbReference type="HAMAP" id="MF_01895">
    <property type="entry name" value="RNase_R"/>
    <property type="match status" value="1"/>
</dbReference>
<evidence type="ECO:0000313" key="10">
    <source>
        <dbReference type="EMBL" id="MCQ4635325.1"/>
    </source>
</evidence>
<dbReference type="InterPro" id="IPR012340">
    <property type="entry name" value="NA-bd_OB-fold"/>
</dbReference>
<evidence type="ECO:0000256" key="5">
    <source>
        <dbReference type="ARBA" id="ARBA00022801"/>
    </source>
</evidence>
<dbReference type="InterPro" id="IPR013223">
    <property type="entry name" value="RNase_B_OB_dom"/>
</dbReference>
<dbReference type="InterPro" id="IPR003029">
    <property type="entry name" value="S1_domain"/>
</dbReference>
<evidence type="ECO:0000256" key="4">
    <source>
        <dbReference type="ARBA" id="ARBA00022722"/>
    </source>
</evidence>
<dbReference type="RefSeq" id="WP_256130521.1">
    <property type="nucleotide sequence ID" value="NZ_JANFXK010000001.1"/>
</dbReference>
<dbReference type="SMART" id="SM00316">
    <property type="entry name" value="S1"/>
    <property type="match status" value="1"/>
</dbReference>
<sequence>MKRPERIGTLSKHRKGFGFVITEDENPDIYISARSMGGAMNGDKVLVEVIPKTSGSSGEGIIVKVLERNTKEIVGTFEKSKRYGFVAPDDRRMGEDIFVRKKDFHGAQRGDKVVVQISRYPDKENSAEGKIVEIISRRGQAGGDIKALMRACGLRETFPSRVNAEAKAVSKGGVTDRELAGRRDLRQKTIITIDGADSKDFDDAISVEMLPGGNYLLGVHIADVTHYVKEDGYLDQEALKRGNSVYLIDQVVPMLPKKLSNGICSLNPDVDRLTLSVDMEVTPQGEVVDHDIYESVIHSKARMVYSEVSDMLEKNDLALMKKHRAVFEDILIMDKLAKILRKKREERGSLDFDFDEAYITLDASGIPVSVDIAERRTANKLVEEFMLLANQTVAEHFYWMEVPFVYRVHESPSPEKMEEFRTFLRGFGIRMKGDVDSVHPKTLNGILEKVSGKNYENVVNTVMLRSMQKAFYGTDCGGHFGLALKYYCHFTSPIRRYPDLIIHRIIKACLHGELDSGTVKNFKKKTREAAEIASATERQAIDLERQVEKMKKAEYISYHIGESFDGIISGVTTYGIYVQLENTIEGMIRLDSLKDDYYIYEPEKYRVVGERRHKIYMLGGKVRITVDSVSIENREINFVIEE</sequence>
<keyword evidence="6 8" id="KW-0269">Exonuclease</keyword>